<keyword evidence="3" id="KW-1003">Cell membrane</keyword>
<evidence type="ECO:0008006" key="18">
    <source>
        <dbReference type="Google" id="ProtNLM"/>
    </source>
</evidence>
<evidence type="ECO:0000256" key="9">
    <source>
        <dbReference type="ARBA" id="ARBA00022989"/>
    </source>
</evidence>
<evidence type="ECO:0000256" key="5">
    <source>
        <dbReference type="ARBA" id="ARBA00022679"/>
    </source>
</evidence>
<comment type="subcellular location">
    <subcellularLocation>
        <location evidence="1">Cell membrane</location>
        <topology evidence="1">Multi-pass membrane protein</topology>
    </subcellularLocation>
</comment>
<accession>A0ABP9T4N8</accession>
<feature type="transmembrane region" description="Helical" evidence="13">
    <location>
        <begin position="198"/>
        <end position="217"/>
    </location>
</feature>
<keyword evidence="4" id="KW-0762">Sugar transport</keyword>
<dbReference type="InterPro" id="IPR050558">
    <property type="entry name" value="PTS_Sugar-Specific_Components"/>
</dbReference>
<evidence type="ECO:0000259" key="14">
    <source>
        <dbReference type="PROSITE" id="PS51098"/>
    </source>
</evidence>
<proteinExistence type="predicted"/>
<dbReference type="InterPro" id="IPR003352">
    <property type="entry name" value="PTS_EIIC"/>
</dbReference>
<keyword evidence="2" id="KW-0813">Transport</keyword>
<evidence type="ECO:0000256" key="4">
    <source>
        <dbReference type="ARBA" id="ARBA00022597"/>
    </source>
</evidence>
<dbReference type="PROSITE" id="PS51103">
    <property type="entry name" value="PTS_EIIC_TYPE_1"/>
    <property type="match status" value="1"/>
</dbReference>
<dbReference type="EMBL" id="BAABJR010000010">
    <property type="protein sequence ID" value="GAA5211013.1"/>
    <property type="molecule type" value="Genomic_DNA"/>
</dbReference>
<feature type="domain" description="PTS EIIB type-1" evidence="14">
    <location>
        <begin position="10"/>
        <end position="93"/>
    </location>
</feature>
<evidence type="ECO:0000256" key="12">
    <source>
        <dbReference type="SAM" id="MobiDB-lite"/>
    </source>
</evidence>
<dbReference type="InterPro" id="IPR013013">
    <property type="entry name" value="PTS_EIIC_1"/>
</dbReference>
<evidence type="ECO:0000256" key="8">
    <source>
        <dbReference type="ARBA" id="ARBA00022777"/>
    </source>
</evidence>
<keyword evidence="6" id="KW-0598">Phosphotransferase system</keyword>
<evidence type="ECO:0000256" key="7">
    <source>
        <dbReference type="ARBA" id="ARBA00022692"/>
    </source>
</evidence>
<evidence type="ECO:0000259" key="15">
    <source>
        <dbReference type="PROSITE" id="PS51103"/>
    </source>
</evidence>
<feature type="transmembrane region" description="Helical" evidence="13">
    <location>
        <begin position="297"/>
        <end position="320"/>
    </location>
</feature>
<comment type="caution">
    <text evidence="16">The sequence shown here is derived from an EMBL/GenBank/DDBJ whole genome shotgun (WGS) entry which is preliminary data.</text>
</comment>
<keyword evidence="17" id="KW-1185">Reference proteome</keyword>
<dbReference type="CDD" id="cd00212">
    <property type="entry name" value="PTS_IIB_glc"/>
    <property type="match status" value="1"/>
</dbReference>
<feature type="transmembrane region" description="Helical" evidence="13">
    <location>
        <begin position="257"/>
        <end position="285"/>
    </location>
</feature>
<name>A0ABP9T4N8_9ACTN</name>
<dbReference type="RefSeq" id="WP_345632397.1">
    <property type="nucleotide sequence ID" value="NZ_BAABJR010000010.1"/>
</dbReference>
<feature type="transmembrane region" description="Helical" evidence="13">
    <location>
        <begin position="341"/>
        <end position="362"/>
    </location>
</feature>
<keyword evidence="5" id="KW-0808">Transferase</keyword>
<keyword evidence="9 13" id="KW-1133">Transmembrane helix</keyword>
<dbReference type="SUPFAM" id="SSF55604">
    <property type="entry name" value="Glucose permease domain IIB"/>
    <property type="match status" value="1"/>
</dbReference>
<gene>
    <name evidence="16" type="ORF">GCM10023323_40930</name>
</gene>
<organism evidence="16 17">
    <name type="scientific">Streptomyces thinghirensis</name>
    <dbReference type="NCBI Taxonomy" id="551547"/>
    <lineage>
        <taxon>Bacteria</taxon>
        <taxon>Bacillati</taxon>
        <taxon>Actinomycetota</taxon>
        <taxon>Actinomycetes</taxon>
        <taxon>Kitasatosporales</taxon>
        <taxon>Streptomycetaceae</taxon>
        <taxon>Streptomyces</taxon>
    </lineage>
</organism>
<protein>
    <recommendedName>
        <fullName evidence="18">PTS alpha-glucoside transporter subunit IIA</fullName>
    </recommendedName>
</protein>
<dbReference type="InterPro" id="IPR001996">
    <property type="entry name" value="PTS_IIB_1"/>
</dbReference>
<evidence type="ECO:0000256" key="3">
    <source>
        <dbReference type="ARBA" id="ARBA00022475"/>
    </source>
</evidence>
<sequence length="504" mass="50062">MHKDPHKDPAATAAALLPLVGGAANVISVAHCMTRLRLGLTDRTRVADAALRALPGVLGVVEDGDSYQVVLGPGVVGRVTEAFEALLAAGGGGAADAPAVPVDGGGGTADALALRGAALRARQKERNATPLKTALRRVANIFVPLIPALIGCGIVAGIAGLLTNLGWLPGVTPALAALSSAFMALIAVFVGHNTAKEFGGTPVLGGAVAAVVVYPGVAKVTAFGAALAPGQGGVLGALAAALLGCQVEKWCRARLPGTLDVLLTPTLTVLVSGLVTLYVLMYAAGEVATAIGTAADWLLTTTGALAGLILGGLFLPLVMLGLHQALIPIHTTLIEQQGHTVLLPILAMAGAGQVGAAAAVYVRLRHDTTLRTTIRSALPAGLLGVGEPLIYGVSLPLGRPFLTACVGGAAGGAFVGLFAMLGTGVGATAIGPSGWALFPLLAGGGGWAATAGVYGGGLLTGYVVGFAATYFFGLGDGADRAVCDSGEHEPRPADRPGPRPASPR</sequence>
<dbReference type="PANTHER" id="PTHR30175">
    <property type="entry name" value="PHOSPHOTRANSFERASE SYSTEM TRANSPORT PROTEIN"/>
    <property type="match status" value="1"/>
</dbReference>
<feature type="compositionally biased region" description="Basic and acidic residues" evidence="12">
    <location>
        <begin position="483"/>
        <end position="497"/>
    </location>
</feature>
<dbReference type="PROSITE" id="PS51098">
    <property type="entry name" value="PTS_EIIB_TYPE_1"/>
    <property type="match status" value="1"/>
</dbReference>
<feature type="transmembrane region" description="Helical" evidence="13">
    <location>
        <begin position="174"/>
        <end position="191"/>
    </location>
</feature>
<feature type="region of interest" description="Disordered" evidence="12">
    <location>
        <begin position="483"/>
        <end position="504"/>
    </location>
</feature>
<feature type="transmembrane region" description="Helical" evidence="13">
    <location>
        <begin position="401"/>
        <end position="427"/>
    </location>
</feature>
<feature type="transmembrane region" description="Helical" evidence="13">
    <location>
        <begin position="447"/>
        <end position="472"/>
    </location>
</feature>
<dbReference type="Pfam" id="PF02378">
    <property type="entry name" value="PTS_EIIC"/>
    <property type="match status" value="1"/>
</dbReference>
<evidence type="ECO:0000256" key="11">
    <source>
        <dbReference type="PROSITE-ProRule" id="PRU00421"/>
    </source>
</evidence>
<feature type="transmembrane region" description="Helical" evidence="13">
    <location>
        <begin position="141"/>
        <end position="162"/>
    </location>
</feature>
<dbReference type="Gene3D" id="3.30.1360.60">
    <property type="entry name" value="Glucose permease domain IIB"/>
    <property type="match status" value="1"/>
</dbReference>
<evidence type="ECO:0000256" key="6">
    <source>
        <dbReference type="ARBA" id="ARBA00022683"/>
    </source>
</evidence>
<keyword evidence="8" id="KW-0418">Kinase</keyword>
<keyword evidence="7 13" id="KW-0812">Transmembrane</keyword>
<dbReference type="InterPro" id="IPR036878">
    <property type="entry name" value="Glu_permease_IIB"/>
</dbReference>
<keyword evidence="10 13" id="KW-0472">Membrane</keyword>
<reference evidence="17" key="1">
    <citation type="journal article" date="2019" name="Int. J. Syst. Evol. Microbiol.">
        <title>The Global Catalogue of Microorganisms (GCM) 10K type strain sequencing project: providing services to taxonomists for standard genome sequencing and annotation.</title>
        <authorList>
            <consortium name="The Broad Institute Genomics Platform"/>
            <consortium name="The Broad Institute Genome Sequencing Center for Infectious Disease"/>
            <person name="Wu L."/>
            <person name="Ma J."/>
        </authorList>
    </citation>
    <scope>NUCLEOTIDE SEQUENCE [LARGE SCALE GENOMIC DNA]</scope>
    <source>
        <strain evidence="17">JCM 18306</strain>
    </source>
</reference>
<feature type="domain" description="PTS EIIC type-1" evidence="15">
    <location>
        <begin position="136"/>
        <end position="488"/>
    </location>
</feature>
<feature type="transmembrane region" description="Helical" evidence="13">
    <location>
        <begin position="12"/>
        <end position="33"/>
    </location>
</feature>
<feature type="active site" description="Phosphocysteine intermediate; for EIIB activity" evidence="11">
    <location>
        <position position="32"/>
    </location>
</feature>
<dbReference type="PANTHER" id="PTHR30175:SF3">
    <property type="entry name" value="PTS SYSTEM N-ACETYLMURAMIC ACID-SPECIFIC EIIBC COMPONENT"/>
    <property type="match status" value="1"/>
</dbReference>
<dbReference type="Proteomes" id="UP001499878">
    <property type="component" value="Unassembled WGS sequence"/>
</dbReference>
<evidence type="ECO:0000256" key="2">
    <source>
        <dbReference type="ARBA" id="ARBA00022448"/>
    </source>
</evidence>
<dbReference type="Pfam" id="PF00367">
    <property type="entry name" value="PTS_EIIB"/>
    <property type="match status" value="1"/>
</dbReference>
<evidence type="ECO:0000256" key="1">
    <source>
        <dbReference type="ARBA" id="ARBA00004651"/>
    </source>
</evidence>
<evidence type="ECO:0000256" key="13">
    <source>
        <dbReference type="SAM" id="Phobius"/>
    </source>
</evidence>
<dbReference type="InterPro" id="IPR018113">
    <property type="entry name" value="PTrfase_EIIB_Cys"/>
</dbReference>
<dbReference type="PROSITE" id="PS01035">
    <property type="entry name" value="PTS_EIIB_TYPE_1_CYS"/>
    <property type="match status" value="1"/>
</dbReference>
<evidence type="ECO:0000313" key="16">
    <source>
        <dbReference type="EMBL" id="GAA5211013.1"/>
    </source>
</evidence>
<evidence type="ECO:0000313" key="17">
    <source>
        <dbReference type="Proteomes" id="UP001499878"/>
    </source>
</evidence>
<evidence type="ECO:0000256" key="10">
    <source>
        <dbReference type="ARBA" id="ARBA00023136"/>
    </source>
</evidence>